<accession>A0A843YQ03</accession>
<dbReference type="PANTHER" id="PTHR43877:SF2">
    <property type="entry name" value="AMINOALKYLPHOSPHONATE N-ACETYLTRANSFERASE-RELATED"/>
    <property type="match status" value="1"/>
</dbReference>
<evidence type="ECO:0000259" key="3">
    <source>
        <dbReference type="PROSITE" id="PS51186"/>
    </source>
</evidence>
<evidence type="ECO:0000256" key="2">
    <source>
        <dbReference type="ARBA" id="ARBA00023315"/>
    </source>
</evidence>
<dbReference type="CDD" id="cd04301">
    <property type="entry name" value="NAT_SF"/>
    <property type="match status" value="1"/>
</dbReference>
<dbReference type="SUPFAM" id="SSF55729">
    <property type="entry name" value="Acyl-CoA N-acyltransferases (Nat)"/>
    <property type="match status" value="1"/>
</dbReference>
<keyword evidence="1 4" id="KW-0808">Transferase</keyword>
<dbReference type="AlphaFoldDB" id="A0A843YQ03"/>
<gene>
    <name evidence="4" type="ORF">GEV47_14410</name>
</gene>
<dbReference type="PROSITE" id="PS51186">
    <property type="entry name" value="GNAT"/>
    <property type="match status" value="1"/>
</dbReference>
<dbReference type="EMBL" id="WINI01000007">
    <property type="protein sequence ID" value="MQR01869.1"/>
    <property type="molecule type" value="Genomic_DNA"/>
</dbReference>
<dbReference type="PANTHER" id="PTHR43877">
    <property type="entry name" value="AMINOALKYLPHOSPHONATE N-ACETYLTRANSFERASE-RELATED-RELATED"/>
    <property type="match status" value="1"/>
</dbReference>
<dbReference type="OrthoDB" id="510731at2"/>
<protein>
    <submittedName>
        <fullName evidence="4">GNAT family N-acetyltransferase</fullName>
    </submittedName>
</protein>
<sequence length="148" mass="16527">MMAVNIREMLAIDAVEVSALLPDLGYAANPGQIAQRFSQLMTRPDNVCFVALYEDKIVGWLHAHGVRLLESDGYVDIGGLVVAAQYQRNGCGRRLIRAAEQWAGNHGYSRVRLRSGVHREDAHVFYEALGYKKSKASYAFETHVETQC</sequence>
<evidence type="ECO:0000313" key="4">
    <source>
        <dbReference type="EMBL" id="MQR01869.1"/>
    </source>
</evidence>
<dbReference type="InterPro" id="IPR050832">
    <property type="entry name" value="Bact_Acetyltransf"/>
</dbReference>
<keyword evidence="5" id="KW-1185">Reference proteome</keyword>
<comment type="caution">
    <text evidence="4">The sequence shown here is derived from an EMBL/GenBank/DDBJ whole genome shotgun (WGS) entry which is preliminary data.</text>
</comment>
<dbReference type="Gene3D" id="3.40.630.30">
    <property type="match status" value="1"/>
</dbReference>
<organism evidence="4 5">
    <name type="scientific">Glaciimonas soli</name>
    <dbReference type="NCBI Taxonomy" id="2590999"/>
    <lineage>
        <taxon>Bacteria</taxon>
        <taxon>Pseudomonadati</taxon>
        <taxon>Pseudomonadota</taxon>
        <taxon>Betaproteobacteria</taxon>
        <taxon>Burkholderiales</taxon>
        <taxon>Oxalobacteraceae</taxon>
        <taxon>Glaciimonas</taxon>
    </lineage>
</organism>
<dbReference type="Proteomes" id="UP000451565">
    <property type="component" value="Unassembled WGS sequence"/>
</dbReference>
<feature type="domain" description="N-acetyltransferase" evidence="3">
    <location>
        <begin position="4"/>
        <end position="148"/>
    </location>
</feature>
<name>A0A843YQ03_9BURK</name>
<dbReference type="Pfam" id="PF00583">
    <property type="entry name" value="Acetyltransf_1"/>
    <property type="match status" value="1"/>
</dbReference>
<dbReference type="InterPro" id="IPR016181">
    <property type="entry name" value="Acyl_CoA_acyltransferase"/>
</dbReference>
<keyword evidence="2" id="KW-0012">Acyltransferase</keyword>
<dbReference type="GO" id="GO:0016747">
    <property type="term" value="F:acyltransferase activity, transferring groups other than amino-acyl groups"/>
    <property type="evidence" value="ECO:0007669"/>
    <property type="project" value="InterPro"/>
</dbReference>
<dbReference type="InterPro" id="IPR000182">
    <property type="entry name" value="GNAT_dom"/>
</dbReference>
<proteinExistence type="predicted"/>
<dbReference type="RefSeq" id="WP_153235452.1">
    <property type="nucleotide sequence ID" value="NZ_WINI01000007.1"/>
</dbReference>
<evidence type="ECO:0000256" key="1">
    <source>
        <dbReference type="ARBA" id="ARBA00022679"/>
    </source>
</evidence>
<evidence type="ECO:0000313" key="5">
    <source>
        <dbReference type="Proteomes" id="UP000451565"/>
    </source>
</evidence>
<reference evidence="4 5" key="1">
    <citation type="submission" date="2019-10" db="EMBL/GenBank/DDBJ databases">
        <title>Glaciimonas soli sp. nov., a psychrophilic bacterium isolated from the forest soil of a high elevation mountain in Taiwan.</title>
        <authorList>
            <person name="Wang L.-T."/>
            <person name="Shieh W.Y."/>
        </authorList>
    </citation>
    <scope>NUCLEOTIDE SEQUENCE [LARGE SCALE GENOMIC DNA]</scope>
    <source>
        <strain evidence="4 5">GS1</strain>
    </source>
</reference>